<reference evidence="4" key="1">
    <citation type="submission" date="2016-04" db="EMBL/GenBank/DDBJ databases">
        <title>Draft genome sequence of Paludibacter jiangxiensis strain NM7.</title>
        <authorList>
            <person name="Qiu Y."/>
            <person name="Matsuura N."/>
            <person name="Ohashi A."/>
            <person name="Tourlousse M.D."/>
            <person name="Sekiguchi Y."/>
        </authorList>
    </citation>
    <scope>NUCLEOTIDE SEQUENCE [LARGE SCALE GENOMIC DNA]</scope>
    <source>
        <strain evidence="4">NM7</strain>
    </source>
</reference>
<reference evidence="4" key="2">
    <citation type="journal article" date="2017" name="Genome Announc.">
        <title>Draft genome sequence of Paludibacter jiangxiensis NM7(T), a propionate-producing fermentative bacterium.</title>
        <authorList>
            <person name="Qiu Y.-L."/>
            <person name="Tourlousse D.M."/>
            <person name="Matsuura N."/>
            <person name="Ohashi A."/>
            <person name="Sekiguchi Y."/>
        </authorList>
    </citation>
    <scope>NUCLEOTIDE SEQUENCE [LARGE SCALE GENOMIC DNA]</scope>
    <source>
        <strain evidence="4">NM7</strain>
    </source>
</reference>
<accession>A0A170YEU3</accession>
<evidence type="ECO:0000313" key="4">
    <source>
        <dbReference type="Proteomes" id="UP000076586"/>
    </source>
</evidence>
<keyword evidence="2" id="KW-0472">Membrane</keyword>
<organism evidence="3 4">
    <name type="scientific">Paludibacter jiangxiensis</name>
    <dbReference type="NCBI Taxonomy" id="681398"/>
    <lineage>
        <taxon>Bacteria</taxon>
        <taxon>Pseudomonadati</taxon>
        <taxon>Bacteroidota</taxon>
        <taxon>Bacteroidia</taxon>
        <taxon>Bacteroidales</taxon>
        <taxon>Paludibacteraceae</taxon>
        <taxon>Paludibacter</taxon>
    </lineage>
</organism>
<proteinExistence type="predicted"/>
<evidence type="ECO:0000256" key="1">
    <source>
        <dbReference type="SAM" id="Coils"/>
    </source>
</evidence>
<dbReference type="Gene3D" id="1.25.40.10">
    <property type="entry name" value="Tetratricopeptide repeat domain"/>
    <property type="match status" value="2"/>
</dbReference>
<dbReference type="EMBL" id="BDCR01000001">
    <property type="protein sequence ID" value="GAT61751.1"/>
    <property type="molecule type" value="Genomic_DNA"/>
</dbReference>
<keyword evidence="4" id="KW-1185">Reference proteome</keyword>
<keyword evidence="2" id="KW-1133">Transmembrane helix</keyword>
<dbReference type="SMART" id="SM00028">
    <property type="entry name" value="TPR"/>
    <property type="match status" value="2"/>
</dbReference>
<dbReference type="SUPFAM" id="SSF48452">
    <property type="entry name" value="TPR-like"/>
    <property type="match status" value="1"/>
</dbReference>
<evidence type="ECO:0000313" key="3">
    <source>
        <dbReference type="EMBL" id="GAT61751.1"/>
    </source>
</evidence>
<gene>
    <name evidence="3" type="ORF">PJIAN_1334</name>
</gene>
<comment type="caution">
    <text evidence="3">The sequence shown here is derived from an EMBL/GenBank/DDBJ whole genome shotgun (WGS) entry which is preliminary data.</text>
</comment>
<name>A0A170YEU3_9BACT</name>
<dbReference type="AlphaFoldDB" id="A0A170YEU3"/>
<protein>
    <submittedName>
        <fullName evidence="3">Uncharacterized protein</fullName>
    </submittedName>
</protein>
<dbReference type="Proteomes" id="UP000076586">
    <property type="component" value="Unassembled WGS sequence"/>
</dbReference>
<dbReference type="STRING" id="681398.PJIAN_1334"/>
<feature type="coiled-coil region" evidence="1">
    <location>
        <begin position="354"/>
        <end position="381"/>
    </location>
</feature>
<feature type="transmembrane region" description="Helical" evidence="2">
    <location>
        <begin position="326"/>
        <end position="345"/>
    </location>
</feature>
<keyword evidence="1" id="KW-0175">Coiled coil</keyword>
<evidence type="ECO:0000256" key="2">
    <source>
        <dbReference type="SAM" id="Phobius"/>
    </source>
</evidence>
<dbReference type="InterPro" id="IPR011990">
    <property type="entry name" value="TPR-like_helical_dom_sf"/>
</dbReference>
<dbReference type="InterPro" id="IPR019734">
    <property type="entry name" value="TPR_rpt"/>
</dbReference>
<keyword evidence="2" id="KW-0812">Transmembrane</keyword>
<sequence length="499" mass="57243">MEIYPDSALKLLNGIKTPRQLSSKDYALYSFAMTQALDKALIIVQSDSLIKNAVTYYADGKDPMRAGYSYFYLSRCERNQGNPKGQAESLLKAIPYAIKSNNYKLLGFIYSEKASIYREQNQIDSMIHYNKLSYNSLKRAKDQRNCIVSLIGIGYGYYQLQQFSTALKYYYQAEHEAQDSKDSTLLAPIYKFSSLALFYLKDYTKSSLYAKQGIAIEKQKDPSNWFNLAAIFAKQNKLDSAKIYLSKCISHGYKAPDCYELFEDIFEQERNFQEAIKYAKLTINAKDSTNKAALLTSFAGMEKKYNYERIATENKTLIIANQRNKIAVLFLLLGLSGIIVIVLLWRYRHKQVQLKQHQLLVEKEKENNQLLQQQINMQNALIKNVEHHKKTAIKRLVPNTSSYSTSEEGSVDSMALYDELISSIDGLYNGFSKRLKNKYPLLTTTDILICCLLRAGFESGMIASVLDTQTDSFNVRRARLRKKLEIEHGMNFSDFLADF</sequence>